<sequence>MLLLTIVYNKERDHIMQGIREIKEYFKHKDILIGIYESIECNTHFLKIFCDREINNKLNNIFDIHAANIIYNIIIDEFCKKDMAAFLSDAYFFLRYEELEGIKKESLKVLRGEMEIKDEDSIYYINKKNDIIDKICRCINENREINIEGFITFRMKELLEDLETIIDRVVEKYMAEKEYNEFIKLLKYFVEIQESKMNYLNIIVSNDGKYIINNEREEDITDSFFKDLTELKYNDNTDLDDILISALITNSPENIVIHCAHNCKNKELIDTIKNVFTHRVKFCDDCKTCRLIKNNLNRV</sequence>
<proteinExistence type="predicted"/>
<protein>
    <submittedName>
        <fullName evidence="1">Sporulation protein</fullName>
    </submittedName>
</protein>
<dbReference type="NCBIfam" id="TIGR02834">
    <property type="entry name" value="spo_ytxC"/>
    <property type="match status" value="1"/>
</dbReference>
<evidence type="ECO:0000313" key="1">
    <source>
        <dbReference type="EMBL" id="APM40439.1"/>
    </source>
</evidence>
<gene>
    <name evidence="1" type="ORF">BS101_17690</name>
</gene>
<dbReference type="OrthoDB" id="2986513at2"/>
<dbReference type="RefSeq" id="WP_073540034.1">
    <property type="nucleotide sequence ID" value="NZ_CP018335.1"/>
</dbReference>
<dbReference type="Pfam" id="PF08812">
    <property type="entry name" value="YtxC"/>
    <property type="match status" value="1"/>
</dbReference>
<evidence type="ECO:0000313" key="2">
    <source>
        <dbReference type="Proteomes" id="UP000184604"/>
    </source>
</evidence>
<dbReference type="InterPro" id="IPR014199">
    <property type="entry name" value="Spore_YtxC"/>
</dbReference>
<dbReference type="EMBL" id="CP018335">
    <property type="protein sequence ID" value="APM40439.1"/>
    <property type="molecule type" value="Genomic_DNA"/>
</dbReference>
<name>A0A1L5FBQ7_CLOKL</name>
<organism evidence="1 2">
    <name type="scientific">Clostridium kluyveri</name>
    <dbReference type="NCBI Taxonomy" id="1534"/>
    <lineage>
        <taxon>Bacteria</taxon>
        <taxon>Bacillati</taxon>
        <taxon>Bacillota</taxon>
        <taxon>Clostridia</taxon>
        <taxon>Eubacteriales</taxon>
        <taxon>Clostridiaceae</taxon>
        <taxon>Clostridium</taxon>
    </lineage>
</organism>
<dbReference type="Proteomes" id="UP000184604">
    <property type="component" value="Chromosome"/>
</dbReference>
<dbReference type="AlphaFoldDB" id="A0A1L5FBQ7"/>
<accession>A0A1L5FBQ7</accession>
<reference evidence="1 2" key="1">
    <citation type="submission" date="2016-12" db="EMBL/GenBank/DDBJ databases">
        <title>Complete genome sequence of Clostridium kluyveri JZZ isolated from the pit mud of a Chinese flavor liquor-making factory.</title>
        <authorList>
            <person name="Wang Y."/>
        </authorList>
    </citation>
    <scope>NUCLEOTIDE SEQUENCE [LARGE SCALE GENOMIC DNA]</scope>
    <source>
        <strain evidence="1 2">JZZ</strain>
    </source>
</reference>